<dbReference type="Gramene" id="novel_model_4295_5bd9a17a">
    <property type="protein sequence ID" value="cds.novel_model_4295_5bd9a17a"/>
    <property type="gene ID" value="novel_gene_2240_5bd9a17a"/>
</dbReference>
<dbReference type="Proteomes" id="UP000596661">
    <property type="component" value="Chromosome 5"/>
</dbReference>
<keyword evidence="1" id="KW-0812">Transmembrane</keyword>
<accession>A0A803R2H8</accession>
<evidence type="ECO:0000313" key="3">
    <source>
        <dbReference type="Proteomes" id="UP000596661"/>
    </source>
</evidence>
<dbReference type="AlphaFoldDB" id="A0A803R2H8"/>
<dbReference type="EMBL" id="UZAU01000414">
    <property type="status" value="NOT_ANNOTATED_CDS"/>
    <property type="molecule type" value="Genomic_DNA"/>
</dbReference>
<reference evidence="2" key="2">
    <citation type="submission" date="2021-03" db="UniProtKB">
        <authorList>
            <consortium name="EnsemblPlants"/>
        </authorList>
    </citation>
    <scope>IDENTIFICATION</scope>
</reference>
<evidence type="ECO:0000256" key="1">
    <source>
        <dbReference type="SAM" id="Phobius"/>
    </source>
</evidence>
<organism evidence="2 3">
    <name type="scientific">Cannabis sativa</name>
    <name type="common">Hemp</name>
    <name type="synonym">Marijuana</name>
    <dbReference type="NCBI Taxonomy" id="3483"/>
    <lineage>
        <taxon>Eukaryota</taxon>
        <taxon>Viridiplantae</taxon>
        <taxon>Streptophyta</taxon>
        <taxon>Embryophyta</taxon>
        <taxon>Tracheophyta</taxon>
        <taxon>Spermatophyta</taxon>
        <taxon>Magnoliopsida</taxon>
        <taxon>eudicotyledons</taxon>
        <taxon>Gunneridae</taxon>
        <taxon>Pentapetalae</taxon>
        <taxon>rosids</taxon>
        <taxon>fabids</taxon>
        <taxon>Rosales</taxon>
        <taxon>Cannabaceae</taxon>
        <taxon>Cannabis</taxon>
    </lineage>
</organism>
<protein>
    <submittedName>
        <fullName evidence="2">Uncharacterized protein</fullName>
    </submittedName>
</protein>
<keyword evidence="1" id="KW-1133">Transmembrane helix</keyword>
<name>A0A803R2H8_CANSA</name>
<dbReference type="EnsemblPlants" id="novel_model_4295_5bd9a17a">
    <property type="protein sequence ID" value="cds.novel_model_4295_5bd9a17a"/>
    <property type="gene ID" value="novel_gene_2240_5bd9a17a"/>
</dbReference>
<gene>
    <name evidence="2" type="primary">LOC115715893</name>
</gene>
<proteinExistence type="predicted"/>
<evidence type="ECO:0000313" key="2">
    <source>
        <dbReference type="EnsemblPlants" id="cds.novel_model_4295_5bd9a17a"/>
    </source>
</evidence>
<feature type="transmembrane region" description="Helical" evidence="1">
    <location>
        <begin position="38"/>
        <end position="58"/>
    </location>
</feature>
<keyword evidence="1" id="KW-0472">Membrane</keyword>
<reference evidence="2" key="1">
    <citation type="submission" date="2018-11" db="EMBL/GenBank/DDBJ databases">
        <authorList>
            <person name="Grassa J C."/>
        </authorList>
    </citation>
    <scope>NUCLEOTIDE SEQUENCE [LARGE SCALE GENOMIC DNA]</scope>
</reference>
<sequence length="123" mass="13542">MKVDRVSTREGRKWFGPLLVSQYIALKASIAKPLKTKILVTISFFMTQVSALIIGWGLGGNIVAETNSGRRAFGKMVLGLRATEAQVPKNLVHDNASAILSEQLIPTAIPPQLNMLSWMPRRI</sequence>
<keyword evidence="3" id="KW-1185">Reference proteome</keyword>